<evidence type="ECO:0000313" key="4">
    <source>
        <dbReference type="Proteomes" id="UP001160142"/>
    </source>
</evidence>
<dbReference type="RefSeq" id="WP_322134844.1">
    <property type="nucleotide sequence ID" value="NZ_CP085036.1"/>
</dbReference>
<sequence>MITNKNRLAGLALVGAILAMATIFAAAAAAAHWFAARQASVIDESTAGYATAAIFGPIVLALGAASCGAFALFGANFPIRRGVAAWGLSLFAACLLGVGLLLFSMVSPTPVWTNAFWVSLLLVGLVIAGIWVLIARARFDGTRAADSERNYPDG</sequence>
<keyword evidence="1" id="KW-0472">Membrane</keyword>
<gene>
    <name evidence="3" type="ORF">M2152_002751</name>
</gene>
<dbReference type="Proteomes" id="UP001160142">
    <property type="component" value="Unassembled WGS sequence"/>
</dbReference>
<keyword evidence="1" id="KW-0812">Transmembrane</keyword>
<evidence type="ECO:0000256" key="1">
    <source>
        <dbReference type="SAM" id="Phobius"/>
    </source>
</evidence>
<feature type="transmembrane region" description="Helical" evidence="1">
    <location>
        <begin position="115"/>
        <end position="134"/>
    </location>
</feature>
<organism evidence="3 4">
    <name type="scientific">Antiquaquibacter oligotrophicus</name>
    <dbReference type="NCBI Taxonomy" id="2880260"/>
    <lineage>
        <taxon>Bacteria</taxon>
        <taxon>Bacillati</taxon>
        <taxon>Actinomycetota</taxon>
        <taxon>Actinomycetes</taxon>
        <taxon>Micrococcales</taxon>
        <taxon>Microbacteriaceae</taxon>
        <taxon>Antiquaquibacter</taxon>
    </lineage>
</organism>
<keyword evidence="2" id="KW-0732">Signal</keyword>
<feature type="transmembrane region" description="Helical" evidence="1">
    <location>
        <begin position="85"/>
        <end position="103"/>
    </location>
</feature>
<protein>
    <submittedName>
        <fullName evidence="3">Peptidoglycan/LPS O-acetylase OafA/YrhL</fullName>
    </submittedName>
</protein>
<dbReference type="EMBL" id="JARXVQ010000001">
    <property type="protein sequence ID" value="MDH6182569.1"/>
    <property type="molecule type" value="Genomic_DNA"/>
</dbReference>
<feature type="chain" id="PRO_5045643875" evidence="2">
    <location>
        <begin position="26"/>
        <end position="154"/>
    </location>
</feature>
<name>A0ABT6KRT3_9MICO</name>
<evidence type="ECO:0000313" key="3">
    <source>
        <dbReference type="EMBL" id="MDH6182569.1"/>
    </source>
</evidence>
<feature type="transmembrane region" description="Helical" evidence="1">
    <location>
        <begin position="47"/>
        <end position="73"/>
    </location>
</feature>
<comment type="caution">
    <text evidence="3">The sequence shown here is derived from an EMBL/GenBank/DDBJ whole genome shotgun (WGS) entry which is preliminary data.</text>
</comment>
<feature type="signal peptide" evidence="2">
    <location>
        <begin position="1"/>
        <end position="25"/>
    </location>
</feature>
<proteinExistence type="predicted"/>
<reference evidence="3 4" key="1">
    <citation type="submission" date="2023-04" db="EMBL/GenBank/DDBJ databases">
        <title>Genome Encyclopedia of Bacteria and Archaea VI: Functional Genomics of Type Strains.</title>
        <authorList>
            <person name="Whitman W."/>
        </authorList>
    </citation>
    <scope>NUCLEOTIDE SEQUENCE [LARGE SCALE GENOMIC DNA]</scope>
    <source>
        <strain evidence="3 4">SG_E_30_P1</strain>
    </source>
</reference>
<keyword evidence="4" id="KW-1185">Reference proteome</keyword>
<accession>A0ABT6KRT3</accession>
<keyword evidence="1" id="KW-1133">Transmembrane helix</keyword>
<evidence type="ECO:0000256" key="2">
    <source>
        <dbReference type="SAM" id="SignalP"/>
    </source>
</evidence>